<keyword evidence="7" id="KW-0539">Nucleus</keyword>
<evidence type="ECO:0000256" key="5">
    <source>
        <dbReference type="ARBA" id="ARBA00022723"/>
    </source>
</evidence>
<dbReference type="InterPro" id="IPR045249">
    <property type="entry name" value="HARBI1-like"/>
</dbReference>
<dbReference type="AlphaFoldDB" id="A0A9J6GQ96"/>
<evidence type="ECO:0000313" key="9">
    <source>
        <dbReference type="EMBL" id="KAH9380678.1"/>
    </source>
</evidence>
<evidence type="ECO:0000256" key="4">
    <source>
        <dbReference type="ARBA" id="ARBA00022722"/>
    </source>
</evidence>
<evidence type="ECO:0000259" key="8">
    <source>
        <dbReference type="Pfam" id="PF13359"/>
    </source>
</evidence>
<proteinExistence type="inferred from homology"/>
<dbReference type="InterPro" id="IPR027806">
    <property type="entry name" value="HARBI1_dom"/>
</dbReference>
<protein>
    <recommendedName>
        <fullName evidence="8">DDE Tnp4 domain-containing protein</fullName>
    </recommendedName>
</protein>
<organism evidence="9 10">
    <name type="scientific">Haemaphysalis longicornis</name>
    <name type="common">Bush tick</name>
    <dbReference type="NCBI Taxonomy" id="44386"/>
    <lineage>
        <taxon>Eukaryota</taxon>
        <taxon>Metazoa</taxon>
        <taxon>Ecdysozoa</taxon>
        <taxon>Arthropoda</taxon>
        <taxon>Chelicerata</taxon>
        <taxon>Arachnida</taxon>
        <taxon>Acari</taxon>
        <taxon>Parasitiformes</taxon>
        <taxon>Ixodida</taxon>
        <taxon>Ixodoidea</taxon>
        <taxon>Ixodidae</taxon>
        <taxon>Haemaphysalinae</taxon>
        <taxon>Haemaphysalis</taxon>
    </lineage>
</organism>
<dbReference type="GO" id="GO:0016787">
    <property type="term" value="F:hydrolase activity"/>
    <property type="evidence" value="ECO:0007669"/>
    <property type="project" value="UniProtKB-KW"/>
</dbReference>
<comment type="similarity">
    <text evidence="3">Belongs to the HARBI1 family.</text>
</comment>
<sequence>MSPEAWEMFLAYIRPRWPPMTVYTLECMYRQQQQQRLHYPQLQDRPRLGGEYHTIVRQMLIENGPALFCYFGMNRERLLAHGLSIRSLAKSYQISSSVAQRTFKATCLALRQVLEPLYLEPLNTEDSWGKTANHFETKLHFPNCVGAIGGRKIHASAQSTNGYQDFGTLLFAVCDSEYRFALVDIAEFQSGDTEGLFRNSSIARKLTEKQLALPPARKMGGSSTTLPYFIAGDSTFPSFENLVVPYPEASLDSERKRNFNDRISRALRIADNAFGILASRWLILSQKTMASPEIKPHKLCGQTVAPS</sequence>
<dbReference type="EMBL" id="JABSTR010000010">
    <property type="protein sequence ID" value="KAH9380678.1"/>
    <property type="molecule type" value="Genomic_DNA"/>
</dbReference>
<dbReference type="PANTHER" id="PTHR22930:SF269">
    <property type="entry name" value="NUCLEASE HARBI1-LIKE PROTEIN"/>
    <property type="match status" value="1"/>
</dbReference>
<dbReference type="GO" id="GO:0046872">
    <property type="term" value="F:metal ion binding"/>
    <property type="evidence" value="ECO:0007669"/>
    <property type="project" value="UniProtKB-KW"/>
</dbReference>
<evidence type="ECO:0000256" key="7">
    <source>
        <dbReference type="ARBA" id="ARBA00023242"/>
    </source>
</evidence>
<dbReference type="VEuPathDB" id="VectorBase:HLOH_058790"/>
<dbReference type="GO" id="GO:0004518">
    <property type="term" value="F:nuclease activity"/>
    <property type="evidence" value="ECO:0007669"/>
    <property type="project" value="UniProtKB-KW"/>
</dbReference>
<feature type="domain" description="DDE Tnp4" evidence="8">
    <location>
        <begin position="170"/>
        <end position="291"/>
    </location>
</feature>
<evidence type="ECO:0000313" key="10">
    <source>
        <dbReference type="Proteomes" id="UP000821853"/>
    </source>
</evidence>
<evidence type="ECO:0000256" key="6">
    <source>
        <dbReference type="ARBA" id="ARBA00022801"/>
    </source>
</evidence>
<evidence type="ECO:0000256" key="2">
    <source>
        <dbReference type="ARBA" id="ARBA00004123"/>
    </source>
</evidence>
<keyword evidence="6" id="KW-0378">Hydrolase</keyword>
<dbReference type="Pfam" id="PF13359">
    <property type="entry name" value="DDE_Tnp_4"/>
    <property type="match status" value="1"/>
</dbReference>
<accession>A0A9J6GQ96</accession>
<gene>
    <name evidence="9" type="ORF">HPB48_014600</name>
</gene>
<dbReference type="Proteomes" id="UP000821853">
    <property type="component" value="Chromosome 8"/>
</dbReference>
<keyword evidence="10" id="KW-1185">Reference proteome</keyword>
<comment type="cofactor">
    <cofactor evidence="1">
        <name>a divalent metal cation</name>
        <dbReference type="ChEBI" id="CHEBI:60240"/>
    </cofactor>
</comment>
<keyword evidence="4" id="KW-0540">Nuclease</keyword>
<dbReference type="OMA" id="KHIRIIN"/>
<reference evidence="9 10" key="1">
    <citation type="journal article" date="2020" name="Cell">
        <title>Large-Scale Comparative Analyses of Tick Genomes Elucidate Their Genetic Diversity and Vector Capacities.</title>
        <authorList>
            <consortium name="Tick Genome and Microbiome Consortium (TIGMIC)"/>
            <person name="Jia N."/>
            <person name="Wang J."/>
            <person name="Shi W."/>
            <person name="Du L."/>
            <person name="Sun Y."/>
            <person name="Zhan W."/>
            <person name="Jiang J.F."/>
            <person name="Wang Q."/>
            <person name="Zhang B."/>
            <person name="Ji P."/>
            <person name="Bell-Sakyi L."/>
            <person name="Cui X.M."/>
            <person name="Yuan T.T."/>
            <person name="Jiang B.G."/>
            <person name="Yang W.F."/>
            <person name="Lam T.T."/>
            <person name="Chang Q.C."/>
            <person name="Ding S.J."/>
            <person name="Wang X.J."/>
            <person name="Zhu J.G."/>
            <person name="Ruan X.D."/>
            <person name="Zhao L."/>
            <person name="Wei J.T."/>
            <person name="Ye R.Z."/>
            <person name="Que T.C."/>
            <person name="Du C.H."/>
            <person name="Zhou Y.H."/>
            <person name="Cheng J.X."/>
            <person name="Dai P.F."/>
            <person name="Guo W.B."/>
            <person name="Han X.H."/>
            <person name="Huang E.J."/>
            <person name="Li L.F."/>
            <person name="Wei W."/>
            <person name="Gao Y.C."/>
            <person name="Liu J.Z."/>
            <person name="Shao H.Z."/>
            <person name="Wang X."/>
            <person name="Wang C.C."/>
            <person name="Yang T.C."/>
            <person name="Huo Q.B."/>
            <person name="Li W."/>
            <person name="Chen H.Y."/>
            <person name="Chen S.E."/>
            <person name="Zhou L.G."/>
            <person name="Ni X.B."/>
            <person name="Tian J.H."/>
            <person name="Sheng Y."/>
            <person name="Liu T."/>
            <person name="Pan Y.S."/>
            <person name="Xia L.Y."/>
            <person name="Li J."/>
            <person name="Zhao F."/>
            <person name="Cao W.C."/>
        </authorList>
    </citation>
    <scope>NUCLEOTIDE SEQUENCE [LARGE SCALE GENOMIC DNA]</scope>
    <source>
        <strain evidence="9">HaeL-2018</strain>
    </source>
</reference>
<comment type="caution">
    <text evidence="9">The sequence shown here is derived from an EMBL/GenBank/DDBJ whole genome shotgun (WGS) entry which is preliminary data.</text>
</comment>
<name>A0A9J6GQ96_HAELO</name>
<keyword evidence="5" id="KW-0479">Metal-binding</keyword>
<evidence type="ECO:0000256" key="3">
    <source>
        <dbReference type="ARBA" id="ARBA00006958"/>
    </source>
</evidence>
<dbReference type="GO" id="GO:0005634">
    <property type="term" value="C:nucleus"/>
    <property type="evidence" value="ECO:0007669"/>
    <property type="project" value="UniProtKB-SubCell"/>
</dbReference>
<dbReference type="OrthoDB" id="6504947at2759"/>
<dbReference type="PANTHER" id="PTHR22930">
    <property type="match status" value="1"/>
</dbReference>
<evidence type="ECO:0000256" key="1">
    <source>
        <dbReference type="ARBA" id="ARBA00001968"/>
    </source>
</evidence>
<comment type="subcellular location">
    <subcellularLocation>
        <location evidence="2">Nucleus</location>
    </subcellularLocation>
</comment>